<reference evidence="1 2" key="1">
    <citation type="journal article" date="2012" name="Int. J. Syst. Evol. Microbiol.">
        <title>Vibrio caribbeanicus sp. nov., isolated from the marine sponge Scleritoderma cyanea.</title>
        <authorList>
            <person name="Hoffmann M."/>
            <person name="Monday S.R."/>
            <person name="Allard M.W."/>
            <person name="Strain E.A."/>
            <person name="Whittaker P."/>
            <person name="Naum M."/>
            <person name="McCarthy P.J."/>
            <person name="Lopez J.V."/>
            <person name="Fischer M."/>
            <person name="Brown E.W."/>
        </authorList>
    </citation>
    <scope>NUCLEOTIDE SEQUENCE [LARGE SCALE GENOMIC DNA]</scope>
    <source>
        <strain evidence="1 2">ATCC 700023</strain>
    </source>
</reference>
<accession>F9S227</accession>
<dbReference type="EMBL" id="AFWF01000132">
    <property type="protein sequence ID" value="EGU40249.1"/>
    <property type="molecule type" value="Genomic_DNA"/>
</dbReference>
<evidence type="ECO:0000313" key="2">
    <source>
        <dbReference type="Proteomes" id="UP000004605"/>
    </source>
</evidence>
<comment type="caution">
    <text evidence="1">The sequence shown here is derived from an EMBL/GenBank/DDBJ whole genome shotgun (WGS) entry which is preliminary data.</text>
</comment>
<sequence>MMEISKKANQRATNLLGLSGVPAGSSGLIAAIKSKIDKKGVFLNIPKQIREDYFKFVNDDMHKICNNKLQHYCQKQGINTFLTKSNLDDIVSSIIKEVEMELKQN</sequence>
<proteinExistence type="predicted"/>
<gene>
    <name evidence="1" type="ORF">VII00023_14032</name>
</gene>
<organism evidence="1 2">
    <name type="scientific">Vibrio ichthyoenteri ATCC 700023</name>
    <dbReference type="NCBI Taxonomy" id="870968"/>
    <lineage>
        <taxon>Bacteria</taxon>
        <taxon>Pseudomonadati</taxon>
        <taxon>Pseudomonadota</taxon>
        <taxon>Gammaproteobacteria</taxon>
        <taxon>Vibrionales</taxon>
        <taxon>Vibrionaceae</taxon>
        <taxon>Vibrio</taxon>
    </lineage>
</organism>
<dbReference type="Proteomes" id="UP000004605">
    <property type="component" value="Unassembled WGS sequence"/>
</dbReference>
<protein>
    <submittedName>
        <fullName evidence="1">Uncharacterized protein</fullName>
    </submittedName>
</protein>
<keyword evidence="2" id="KW-1185">Reference proteome</keyword>
<dbReference type="AlphaFoldDB" id="F9S227"/>
<name>F9S227_9VIBR</name>
<evidence type="ECO:0000313" key="1">
    <source>
        <dbReference type="EMBL" id="EGU40249.1"/>
    </source>
</evidence>